<dbReference type="EMBL" id="NNAY01004764">
    <property type="protein sequence ID" value="OXU17449.1"/>
    <property type="molecule type" value="Genomic_DNA"/>
</dbReference>
<evidence type="ECO:0000313" key="2">
    <source>
        <dbReference type="Proteomes" id="UP000215335"/>
    </source>
</evidence>
<organism evidence="1 2">
    <name type="scientific">Trichomalopsis sarcophagae</name>
    <dbReference type="NCBI Taxonomy" id="543379"/>
    <lineage>
        <taxon>Eukaryota</taxon>
        <taxon>Metazoa</taxon>
        <taxon>Ecdysozoa</taxon>
        <taxon>Arthropoda</taxon>
        <taxon>Hexapoda</taxon>
        <taxon>Insecta</taxon>
        <taxon>Pterygota</taxon>
        <taxon>Neoptera</taxon>
        <taxon>Endopterygota</taxon>
        <taxon>Hymenoptera</taxon>
        <taxon>Apocrita</taxon>
        <taxon>Proctotrupomorpha</taxon>
        <taxon>Chalcidoidea</taxon>
        <taxon>Pteromalidae</taxon>
        <taxon>Pteromalinae</taxon>
        <taxon>Trichomalopsis</taxon>
    </lineage>
</organism>
<gene>
    <name evidence="1" type="ORF">TSAR_003169</name>
</gene>
<protein>
    <submittedName>
        <fullName evidence="1">Uncharacterized protein</fullName>
    </submittedName>
</protein>
<reference evidence="1 2" key="1">
    <citation type="journal article" date="2017" name="Curr. Biol.">
        <title>The Evolution of Venom by Co-option of Single-Copy Genes.</title>
        <authorList>
            <person name="Martinson E.O."/>
            <person name="Mrinalini"/>
            <person name="Kelkar Y.D."/>
            <person name="Chang C.H."/>
            <person name="Werren J.H."/>
        </authorList>
    </citation>
    <scope>NUCLEOTIDE SEQUENCE [LARGE SCALE GENOMIC DNA]</scope>
    <source>
        <strain evidence="1 2">Alberta</strain>
        <tissue evidence="1">Whole body</tissue>
    </source>
</reference>
<evidence type="ECO:0000313" key="1">
    <source>
        <dbReference type="EMBL" id="OXU17449.1"/>
    </source>
</evidence>
<keyword evidence="2" id="KW-1185">Reference proteome</keyword>
<accession>A0A232EGG1</accession>
<comment type="caution">
    <text evidence="1">The sequence shown here is derived from an EMBL/GenBank/DDBJ whole genome shotgun (WGS) entry which is preliminary data.</text>
</comment>
<sequence>MATDNHACSILPNKLRKFIDLTDYTIQPVIPRYVGMAENTSNKAITMRASGMSSTSLNAVNTRITNRLRKKD</sequence>
<proteinExistence type="predicted"/>
<name>A0A232EGG1_9HYME</name>
<dbReference type="AlphaFoldDB" id="A0A232EGG1"/>
<dbReference type="Proteomes" id="UP000215335">
    <property type="component" value="Unassembled WGS sequence"/>
</dbReference>